<reference evidence="2 3" key="1">
    <citation type="submission" date="2018-10" db="EMBL/GenBank/DDBJ databases">
        <title>Draft genome of Fastidiocella sp. strain 375T, a bacterium isolated from a karstic cave dripping water.</title>
        <authorList>
            <person name="Coelho C."/>
            <person name="Verissimo A."/>
            <person name="Tiago I."/>
        </authorList>
    </citation>
    <scope>NUCLEOTIDE SEQUENCE [LARGE SCALE GENOMIC DNA]</scope>
    <source>
        <strain evidence="2 3">CAVE-375</strain>
    </source>
</reference>
<evidence type="ECO:0000313" key="3">
    <source>
        <dbReference type="Proteomes" id="UP000290682"/>
    </source>
</evidence>
<name>A0ABY0F992_9NEIS</name>
<comment type="caution">
    <text evidence="2">The sequence shown here is derived from an EMBL/GenBank/DDBJ whole genome shotgun (WGS) entry which is preliminary data.</text>
</comment>
<feature type="transmembrane region" description="Helical" evidence="1">
    <location>
        <begin position="52"/>
        <end position="76"/>
    </location>
</feature>
<proteinExistence type="predicted"/>
<keyword evidence="1" id="KW-0812">Transmembrane</keyword>
<protein>
    <submittedName>
        <fullName evidence="2">Uncharacterized protein</fullName>
    </submittedName>
</protein>
<feature type="transmembrane region" description="Helical" evidence="1">
    <location>
        <begin position="9"/>
        <end position="32"/>
    </location>
</feature>
<dbReference type="RefSeq" id="WP_129213664.1">
    <property type="nucleotide sequence ID" value="NZ_REGR01000015.1"/>
</dbReference>
<keyword evidence="3" id="KW-1185">Reference proteome</keyword>
<organism evidence="2 3">
    <name type="scientific">Crenobacter cavernae</name>
    <dbReference type="NCBI Taxonomy" id="2290923"/>
    <lineage>
        <taxon>Bacteria</taxon>
        <taxon>Pseudomonadati</taxon>
        <taxon>Pseudomonadota</taxon>
        <taxon>Betaproteobacteria</taxon>
        <taxon>Neisseriales</taxon>
        <taxon>Neisseriaceae</taxon>
        <taxon>Crenobacter</taxon>
    </lineage>
</organism>
<evidence type="ECO:0000313" key="2">
    <source>
        <dbReference type="EMBL" id="RXZ42043.1"/>
    </source>
</evidence>
<dbReference type="EMBL" id="REGR01000015">
    <property type="protein sequence ID" value="RXZ42043.1"/>
    <property type="molecule type" value="Genomic_DNA"/>
</dbReference>
<evidence type="ECO:0000256" key="1">
    <source>
        <dbReference type="SAM" id="Phobius"/>
    </source>
</evidence>
<keyword evidence="1" id="KW-1133">Transmembrane helix</keyword>
<gene>
    <name evidence="2" type="ORF">EBB06_13415</name>
</gene>
<sequence length="81" mass="8812">MKMRFKRSLAWLSAAPDVYVVPIAAAVIGWLTGSGLALQILDWLGFESGARLVLAASSLFAYGTQMAIAMLLFFIAKRYLA</sequence>
<keyword evidence="1" id="KW-0472">Membrane</keyword>
<accession>A0ABY0F992</accession>
<dbReference type="Proteomes" id="UP000290682">
    <property type="component" value="Unassembled WGS sequence"/>
</dbReference>